<feature type="signal peptide" evidence="1">
    <location>
        <begin position="1"/>
        <end position="21"/>
    </location>
</feature>
<organism evidence="2 3">
    <name type="scientific">Chryseosolibacter histidini</name>
    <dbReference type="NCBI Taxonomy" id="2782349"/>
    <lineage>
        <taxon>Bacteria</taxon>
        <taxon>Pseudomonadati</taxon>
        <taxon>Bacteroidota</taxon>
        <taxon>Cytophagia</taxon>
        <taxon>Cytophagales</taxon>
        <taxon>Chryseotaleaceae</taxon>
        <taxon>Chryseosolibacter</taxon>
    </lineage>
</organism>
<dbReference type="Proteomes" id="UP001319200">
    <property type="component" value="Unassembled WGS sequence"/>
</dbReference>
<accession>A0AAP2DII4</accession>
<gene>
    <name evidence="2" type="ORF">KK083_08000</name>
</gene>
<keyword evidence="1" id="KW-0732">Signal</keyword>
<comment type="caution">
    <text evidence="2">The sequence shown here is derived from an EMBL/GenBank/DDBJ whole genome shotgun (WGS) entry which is preliminary data.</text>
</comment>
<sequence>MRNLRPLVALIMVMAGSLTYAQTTAVSSLGARISRETGEQWINNYRKQFNITSVHRCSADMIQEVFRTADASGVYLIKGLDNEGNERLILKAATENGAMLKDSKAVLTVTGNEQSAGYVLDDLMARPMIEKFQQVQKKNELGGHLYGKKVFENLLSQPGATGVYIAKGLDEQGQEHLVLAALDKNEKVMWTADIWNHGSGIFLIVYPILMSAVAAR</sequence>
<dbReference type="EMBL" id="JAHESF010000006">
    <property type="protein sequence ID" value="MBT1696810.1"/>
    <property type="molecule type" value="Genomic_DNA"/>
</dbReference>
<reference evidence="2 3" key="1">
    <citation type="submission" date="2021-05" db="EMBL/GenBank/DDBJ databases">
        <title>A Polyphasic approach of four new species of the genus Ohtaekwangia: Ohtaekwangia histidinii sp. nov., Ohtaekwangia cretensis sp. nov., Ohtaekwangia indiensis sp. nov., Ohtaekwangia reichenbachii sp. nov. from diverse environment.</title>
        <authorList>
            <person name="Octaviana S."/>
        </authorList>
    </citation>
    <scope>NUCLEOTIDE SEQUENCE [LARGE SCALE GENOMIC DNA]</scope>
    <source>
        <strain evidence="2 3">PWU4</strain>
    </source>
</reference>
<keyword evidence="3" id="KW-1185">Reference proteome</keyword>
<feature type="chain" id="PRO_5042878985" evidence="1">
    <location>
        <begin position="22"/>
        <end position="216"/>
    </location>
</feature>
<protein>
    <submittedName>
        <fullName evidence="2">Uncharacterized protein</fullName>
    </submittedName>
</protein>
<evidence type="ECO:0000256" key="1">
    <source>
        <dbReference type="SAM" id="SignalP"/>
    </source>
</evidence>
<dbReference type="AlphaFoldDB" id="A0AAP2DII4"/>
<evidence type="ECO:0000313" key="3">
    <source>
        <dbReference type="Proteomes" id="UP001319200"/>
    </source>
</evidence>
<proteinExistence type="predicted"/>
<evidence type="ECO:0000313" key="2">
    <source>
        <dbReference type="EMBL" id="MBT1696810.1"/>
    </source>
</evidence>
<dbReference type="RefSeq" id="WP_254162271.1">
    <property type="nucleotide sequence ID" value="NZ_JAHESF010000006.1"/>
</dbReference>
<name>A0AAP2DII4_9BACT</name>